<dbReference type="AlphaFoldDB" id="A0A811Z2K5"/>
<dbReference type="Proteomes" id="UP000645828">
    <property type="component" value="Unassembled WGS sequence"/>
</dbReference>
<evidence type="ECO:0000256" key="1">
    <source>
        <dbReference type="SAM" id="MobiDB-lite"/>
    </source>
</evidence>
<gene>
    <name evidence="2" type="ORF">NYPRO_LOCUS15682</name>
    <name evidence="3" type="ORF">NYPRO_LOCUS15685</name>
</gene>
<feature type="compositionally biased region" description="Basic and acidic residues" evidence="1">
    <location>
        <begin position="84"/>
        <end position="94"/>
    </location>
</feature>
<organism evidence="2 4">
    <name type="scientific">Nyctereutes procyonoides</name>
    <name type="common">Raccoon dog</name>
    <name type="synonym">Canis procyonoides</name>
    <dbReference type="NCBI Taxonomy" id="34880"/>
    <lineage>
        <taxon>Eukaryota</taxon>
        <taxon>Metazoa</taxon>
        <taxon>Chordata</taxon>
        <taxon>Craniata</taxon>
        <taxon>Vertebrata</taxon>
        <taxon>Euteleostomi</taxon>
        <taxon>Mammalia</taxon>
        <taxon>Eutheria</taxon>
        <taxon>Laurasiatheria</taxon>
        <taxon>Carnivora</taxon>
        <taxon>Caniformia</taxon>
        <taxon>Canidae</taxon>
        <taxon>Nyctereutes</taxon>
    </lineage>
</organism>
<feature type="region of interest" description="Disordered" evidence="1">
    <location>
        <begin position="1"/>
        <end position="23"/>
    </location>
</feature>
<dbReference type="EMBL" id="CAJHUB010000754">
    <property type="protein sequence ID" value="CAD7682893.1"/>
    <property type="molecule type" value="Genomic_DNA"/>
</dbReference>
<protein>
    <submittedName>
        <fullName evidence="2">(raccoon dog) hypothetical protein</fullName>
    </submittedName>
</protein>
<dbReference type="EMBL" id="CAJHUB010000754">
    <property type="protein sequence ID" value="CAD7682890.1"/>
    <property type="molecule type" value="Genomic_DNA"/>
</dbReference>
<name>A0A811Z2K5_NYCPR</name>
<proteinExistence type="predicted"/>
<reference evidence="2" key="1">
    <citation type="submission" date="2020-12" db="EMBL/GenBank/DDBJ databases">
        <authorList>
            <consortium name="Molecular Ecology Group"/>
        </authorList>
    </citation>
    <scope>NUCLEOTIDE SEQUENCE</scope>
    <source>
        <strain evidence="2">TBG_1078</strain>
    </source>
</reference>
<comment type="caution">
    <text evidence="2">The sequence shown here is derived from an EMBL/GenBank/DDBJ whole genome shotgun (WGS) entry which is preliminary data.</text>
</comment>
<keyword evidence="4" id="KW-1185">Reference proteome</keyword>
<feature type="compositionally biased region" description="Basic and acidic residues" evidence="1">
    <location>
        <begin position="43"/>
        <end position="66"/>
    </location>
</feature>
<accession>A0A811Z2K5</accession>
<feature type="region of interest" description="Disordered" evidence="1">
    <location>
        <begin position="35"/>
        <end position="103"/>
    </location>
</feature>
<evidence type="ECO:0000313" key="2">
    <source>
        <dbReference type="EMBL" id="CAD7682890.1"/>
    </source>
</evidence>
<sequence length="103" mass="10908">MAGRSPGRRGGSALCRHCAPAPSPHCREWWRAGAGAPAHVPRRQRDGPGRGRKRGSERAPRAKGAHDPAAAPRSPCAPPAGTSTRKDPHPRKAVETWAVLSES</sequence>
<evidence type="ECO:0000313" key="4">
    <source>
        <dbReference type="Proteomes" id="UP000645828"/>
    </source>
</evidence>
<evidence type="ECO:0000313" key="3">
    <source>
        <dbReference type="EMBL" id="CAD7682893.1"/>
    </source>
</evidence>